<evidence type="ECO:0000313" key="2">
    <source>
        <dbReference type="EMBL" id="CAB0006766.1"/>
    </source>
</evidence>
<protein>
    <submittedName>
        <fullName evidence="2">Uncharacterized protein</fullName>
    </submittedName>
</protein>
<reference evidence="2 3" key="1">
    <citation type="submission" date="2020-02" db="EMBL/GenBank/DDBJ databases">
        <authorList>
            <person name="Ferguson B K."/>
        </authorList>
    </citation>
    <scope>NUCLEOTIDE SEQUENCE [LARGE SCALE GENOMIC DNA]</scope>
</reference>
<dbReference type="Proteomes" id="UP000479000">
    <property type="component" value="Unassembled WGS sequence"/>
</dbReference>
<keyword evidence="3" id="KW-1185">Reference proteome</keyword>
<feature type="region of interest" description="Disordered" evidence="1">
    <location>
        <begin position="108"/>
        <end position="134"/>
    </location>
</feature>
<proteinExistence type="predicted"/>
<gene>
    <name evidence="2" type="ORF">NTEN_LOCUS12243</name>
</gene>
<organism evidence="2 3">
    <name type="scientific">Nesidiocoris tenuis</name>
    <dbReference type="NCBI Taxonomy" id="355587"/>
    <lineage>
        <taxon>Eukaryota</taxon>
        <taxon>Metazoa</taxon>
        <taxon>Ecdysozoa</taxon>
        <taxon>Arthropoda</taxon>
        <taxon>Hexapoda</taxon>
        <taxon>Insecta</taxon>
        <taxon>Pterygota</taxon>
        <taxon>Neoptera</taxon>
        <taxon>Paraneoptera</taxon>
        <taxon>Hemiptera</taxon>
        <taxon>Heteroptera</taxon>
        <taxon>Panheteroptera</taxon>
        <taxon>Cimicomorpha</taxon>
        <taxon>Miridae</taxon>
        <taxon>Dicyphina</taxon>
        <taxon>Nesidiocoris</taxon>
    </lineage>
</organism>
<feature type="non-terminal residue" evidence="2">
    <location>
        <position position="134"/>
    </location>
</feature>
<sequence>MSSSSSASFSWTSAYTTLGDTYSNSRMGYGRSGVNASRGRNSHPEAPRLRFSRIVILRLFNRRDFLATQPRSTSYRTPFKGWRQTGMFQRLKSSAKKRARFIFHRKGCQSGSGADQRLGIRARSRSTDEHGGQA</sequence>
<feature type="region of interest" description="Disordered" evidence="1">
    <location>
        <begin position="26"/>
        <end position="47"/>
    </location>
</feature>
<feature type="compositionally biased region" description="Basic and acidic residues" evidence="1">
    <location>
        <begin position="125"/>
        <end position="134"/>
    </location>
</feature>
<name>A0A6H5GSD9_9HEMI</name>
<accession>A0A6H5GSD9</accession>
<evidence type="ECO:0000313" key="3">
    <source>
        <dbReference type="Proteomes" id="UP000479000"/>
    </source>
</evidence>
<evidence type="ECO:0000256" key="1">
    <source>
        <dbReference type="SAM" id="MobiDB-lite"/>
    </source>
</evidence>
<dbReference type="AlphaFoldDB" id="A0A6H5GSD9"/>
<dbReference type="EMBL" id="CADCXU010018392">
    <property type="protein sequence ID" value="CAB0006766.1"/>
    <property type="molecule type" value="Genomic_DNA"/>
</dbReference>